<accession>A0A6N3DJD5</accession>
<organism evidence="1">
    <name type="scientific">Parabacteroides merdae</name>
    <dbReference type="NCBI Taxonomy" id="46503"/>
    <lineage>
        <taxon>Bacteria</taxon>
        <taxon>Pseudomonadati</taxon>
        <taxon>Bacteroidota</taxon>
        <taxon>Bacteroidia</taxon>
        <taxon>Bacteroidales</taxon>
        <taxon>Tannerellaceae</taxon>
        <taxon>Parabacteroides</taxon>
    </lineage>
</organism>
<sequence length="30" mass="3652">MIVGMMDAYSIYHTITNRLFKILLHMTYFQ</sequence>
<reference evidence="1" key="1">
    <citation type="submission" date="2019-11" db="EMBL/GenBank/DDBJ databases">
        <authorList>
            <person name="Feng L."/>
        </authorList>
    </citation>
    <scope>NUCLEOTIDE SEQUENCE</scope>
    <source>
        <strain evidence="1">PmerdaeLFYP103</strain>
    </source>
</reference>
<dbReference type="AlphaFoldDB" id="A0A6N3DJD5"/>
<gene>
    <name evidence="1" type="ORF">PMLFYP103_01680</name>
</gene>
<name>A0A6N3DJD5_9BACT</name>
<evidence type="ECO:0000313" key="1">
    <source>
        <dbReference type="EMBL" id="VYU28295.1"/>
    </source>
</evidence>
<protein>
    <submittedName>
        <fullName evidence="1">Uncharacterized protein</fullName>
    </submittedName>
</protein>
<dbReference type="EMBL" id="CACRUV010000021">
    <property type="protein sequence ID" value="VYU28295.1"/>
    <property type="molecule type" value="Genomic_DNA"/>
</dbReference>
<proteinExistence type="predicted"/>